<name>A0A0L8VCL0_9BACT</name>
<dbReference type="GO" id="GO:0009251">
    <property type="term" value="P:glucan catabolic process"/>
    <property type="evidence" value="ECO:0007669"/>
    <property type="project" value="TreeGrafter"/>
</dbReference>
<dbReference type="AlphaFoldDB" id="A0A0L8VCL0"/>
<dbReference type="PATRIC" id="fig|1409788.3.peg.1279"/>
<evidence type="ECO:0000256" key="2">
    <source>
        <dbReference type="ARBA" id="ARBA00023295"/>
    </source>
</evidence>
<dbReference type="GO" id="GO:0005576">
    <property type="term" value="C:extracellular region"/>
    <property type="evidence" value="ECO:0007669"/>
    <property type="project" value="TreeGrafter"/>
</dbReference>
<dbReference type="SUPFAM" id="SSF51445">
    <property type="entry name" value="(Trans)glycosidases"/>
    <property type="match status" value="1"/>
</dbReference>
<dbReference type="GO" id="GO:0008810">
    <property type="term" value="F:cellulase activity"/>
    <property type="evidence" value="ECO:0007669"/>
    <property type="project" value="UniProtKB-EC"/>
</dbReference>
<keyword evidence="2 3" id="KW-0326">Glycosidase</keyword>
<sequence>MISNQNTNMFQDRLLLIALFLMLLVPASAQQFLRTDGQDIVNEDGEAVYLRGVGLGNWMLPEGYMWRFGKDGDRPRRIEKLISDMIGEQEAAAFWQSFRANYITEADIERIAELGFNSVRPALNSRLFVTEGENNEFIDEGFLLLDQLIAWCKKHQLYVIIDMHGAPGGQTGQNIDDSPNDIPELFTDPKNQDLLVELWVRIARRYKDEPTVAAYDLLNEPLPENTGAADKYKDQLVPLYKRLIQAIREVDQKHMFTIEGYNWSNNWSLFDEPLDDNAFYQFHYYCWNRPDHLNSIEHFLEQRDELNVPVWVGETGEKGNAIYFATSQYFEKNNIGWSFWPWKKMDTQNTPYSILPPEGWDLVRAYSRGEAKPSREEAIRIFAELEENIKLENCVYHPDVVHAMLRRIPLRIEAENYGHDGMDESYFVFDNEFTSENYRTDEPVPVEVIANAEGSRTSEQAIRLKAGEWTSYRVESLQAAAHQLTLKAKALSENAQLELMLNGERLELVLEGNHWVFESLGKQNFVQGDNEIKLQVNLGEVLIDWLDVH</sequence>
<evidence type="ECO:0000313" key="5">
    <source>
        <dbReference type="EMBL" id="KOH45932.1"/>
    </source>
</evidence>
<dbReference type="PANTHER" id="PTHR31297">
    <property type="entry name" value="GLUCAN ENDO-1,6-BETA-GLUCOSIDASE B"/>
    <property type="match status" value="1"/>
</dbReference>
<dbReference type="InterPro" id="IPR050386">
    <property type="entry name" value="Glycosyl_hydrolase_5"/>
</dbReference>
<protein>
    <submittedName>
        <fullName evidence="5">Cellulase</fullName>
        <ecNumber evidence="5">3.2.1.4</ecNumber>
    </submittedName>
</protein>
<dbReference type="RefSeq" id="WP_082326327.1">
    <property type="nucleotide sequence ID" value="NZ_LGIA01000060.1"/>
</dbReference>
<dbReference type="GO" id="GO:0009986">
    <property type="term" value="C:cell surface"/>
    <property type="evidence" value="ECO:0007669"/>
    <property type="project" value="TreeGrafter"/>
</dbReference>
<dbReference type="Proteomes" id="UP000036958">
    <property type="component" value="Unassembled WGS sequence"/>
</dbReference>
<dbReference type="InterPro" id="IPR001547">
    <property type="entry name" value="Glyco_hydro_5"/>
</dbReference>
<evidence type="ECO:0000256" key="3">
    <source>
        <dbReference type="RuleBase" id="RU361153"/>
    </source>
</evidence>
<organism evidence="5 6">
    <name type="scientific">Sunxiuqinia dokdonensis</name>
    <dbReference type="NCBI Taxonomy" id="1409788"/>
    <lineage>
        <taxon>Bacteria</taxon>
        <taxon>Pseudomonadati</taxon>
        <taxon>Bacteroidota</taxon>
        <taxon>Bacteroidia</taxon>
        <taxon>Marinilabiliales</taxon>
        <taxon>Prolixibacteraceae</taxon>
        <taxon>Sunxiuqinia</taxon>
    </lineage>
</organism>
<comment type="similarity">
    <text evidence="3">Belongs to the glycosyl hydrolase 5 (cellulase A) family.</text>
</comment>
<feature type="domain" description="Glycoside hydrolase family 5" evidence="4">
    <location>
        <begin position="100"/>
        <end position="344"/>
    </location>
</feature>
<gene>
    <name evidence="5" type="ORF">NC99_12560</name>
</gene>
<evidence type="ECO:0000256" key="1">
    <source>
        <dbReference type="ARBA" id="ARBA00022801"/>
    </source>
</evidence>
<dbReference type="PANTHER" id="PTHR31297:SF13">
    <property type="entry name" value="PUTATIVE-RELATED"/>
    <property type="match status" value="1"/>
</dbReference>
<dbReference type="GO" id="GO:0008422">
    <property type="term" value="F:beta-glucosidase activity"/>
    <property type="evidence" value="ECO:0007669"/>
    <property type="project" value="TreeGrafter"/>
</dbReference>
<dbReference type="Gene3D" id="3.20.20.80">
    <property type="entry name" value="Glycosidases"/>
    <property type="match status" value="1"/>
</dbReference>
<evidence type="ECO:0000313" key="6">
    <source>
        <dbReference type="Proteomes" id="UP000036958"/>
    </source>
</evidence>
<dbReference type="STRING" id="1409788.NC99_12560"/>
<evidence type="ECO:0000259" key="4">
    <source>
        <dbReference type="Pfam" id="PF00150"/>
    </source>
</evidence>
<dbReference type="Pfam" id="PF00150">
    <property type="entry name" value="Cellulase"/>
    <property type="match status" value="1"/>
</dbReference>
<dbReference type="EMBL" id="LGIA01000060">
    <property type="protein sequence ID" value="KOH45932.1"/>
    <property type="molecule type" value="Genomic_DNA"/>
</dbReference>
<keyword evidence="1 3" id="KW-0378">Hydrolase</keyword>
<reference evidence="6" key="1">
    <citation type="submission" date="2015-07" db="EMBL/GenBank/DDBJ databases">
        <title>Genome sequencing of Sunxiuqinia dokdonensis strain SK.</title>
        <authorList>
            <person name="Ahn S."/>
            <person name="Kim B.-C."/>
        </authorList>
    </citation>
    <scope>NUCLEOTIDE SEQUENCE [LARGE SCALE GENOMIC DNA]</scope>
    <source>
        <strain evidence="6">SK</strain>
    </source>
</reference>
<proteinExistence type="inferred from homology"/>
<keyword evidence="6" id="KW-1185">Reference proteome</keyword>
<dbReference type="EC" id="3.2.1.4" evidence="5"/>
<accession>A0A0L8VCL0</accession>
<dbReference type="Gene3D" id="2.60.120.260">
    <property type="entry name" value="Galactose-binding domain-like"/>
    <property type="match status" value="1"/>
</dbReference>
<dbReference type="OrthoDB" id="9800955at2"/>
<dbReference type="InterPro" id="IPR017853">
    <property type="entry name" value="GH"/>
</dbReference>
<comment type="caution">
    <text evidence="5">The sequence shown here is derived from an EMBL/GenBank/DDBJ whole genome shotgun (WGS) entry which is preliminary data.</text>
</comment>